<dbReference type="Proteomes" id="UP000095038">
    <property type="component" value="Unassembled WGS sequence"/>
</dbReference>
<evidence type="ECO:0000313" key="3">
    <source>
        <dbReference type="Proteomes" id="UP000095038"/>
    </source>
</evidence>
<dbReference type="EMBL" id="KV454486">
    <property type="protein sequence ID" value="ODV59423.1"/>
    <property type="molecule type" value="Genomic_DNA"/>
</dbReference>
<dbReference type="GeneID" id="30962409"/>
<gene>
    <name evidence="2" type="ORF">ASCRUDRAFT_112467</name>
</gene>
<protein>
    <submittedName>
        <fullName evidence="2">Uncharacterized protein</fullName>
    </submittedName>
</protein>
<dbReference type="RefSeq" id="XP_020045730.1">
    <property type="nucleotide sequence ID" value="XM_020188773.1"/>
</dbReference>
<dbReference type="AlphaFoldDB" id="A0A1D2VD48"/>
<evidence type="ECO:0000313" key="2">
    <source>
        <dbReference type="EMBL" id="ODV59423.1"/>
    </source>
</evidence>
<reference evidence="3" key="1">
    <citation type="submission" date="2016-05" db="EMBL/GenBank/DDBJ databases">
        <title>Comparative genomics of biotechnologically important yeasts.</title>
        <authorList>
            <consortium name="DOE Joint Genome Institute"/>
            <person name="Riley R."/>
            <person name="Haridas S."/>
            <person name="Wolfe K.H."/>
            <person name="Lopes M.R."/>
            <person name="Hittinger C.T."/>
            <person name="Goker M."/>
            <person name="Salamov A."/>
            <person name="Wisecaver J."/>
            <person name="Long T.M."/>
            <person name="Aerts A.L."/>
            <person name="Barry K."/>
            <person name="Choi C."/>
            <person name="Clum A."/>
            <person name="Coughlan A.Y."/>
            <person name="Deshpande S."/>
            <person name="Douglass A.P."/>
            <person name="Hanson S.J."/>
            <person name="Klenk H.-P."/>
            <person name="Labutti K."/>
            <person name="Lapidus A."/>
            <person name="Lindquist E."/>
            <person name="Lipzen A."/>
            <person name="Meier-Kolthoff J.P."/>
            <person name="Ohm R.A."/>
            <person name="Otillar R.P."/>
            <person name="Pangilinan J."/>
            <person name="Peng Y."/>
            <person name="Rokas A."/>
            <person name="Rosa C.A."/>
            <person name="Scheuner C."/>
            <person name="Sibirny A.A."/>
            <person name="Slot J.C."/>
            <person name="Stielow J.B."/>
            <person name="Sun H."/>
            <person name="Kurtzman C.P."/>
            <person name="Blackwell M."/>
            <person name="Grigoriev I.V."/>
            <person name="Jeffries T.W."/>
        </authorList>
    </citation>
    <scope>NUCLEOTIDE SEQUENCE [LARGE SCALE GENOMIC DNA]</scope>
    <source>
        <strain evidence="3">DSM 1968</strain>
    </source>
</reference>
<accession>A0A1D2VD48</accession>
<keyword evidence="3" id="KW-1185">Reference proteome</keyword>
<dbReference type="InParanoid" id="A0A1D2VD48"/>
<evidence type="ECO:0000256" key="1">
    <source>
        <dbReference type="SAM" id="MobiDB-lite"/>
    </source>
</evidence>
<proteinExistence type="predicted"/>
<sequence>MPRWCQLCGACVSQLRQGSQGVRRASTRVFESSMHLTRQTLPQRAGESAGQPVWSSALSAHRQRNEI</sequence>
<feature type="region of interest" description="Disordered" evidence="1">
    <location>
        <begin position="41"/>
        <end position="67"/>
    </location>
</feature>
<organism evidence="2 3">
    <name type="scientific">Ascoidea rubescens DSM 1968</name>
    <dbReference type="NCBI Taxonomy" id="1344418"/>
    <lineage>
        <taxon>Eukaryota</taxon>
        <taxon>Fungi</taxon>
        <taxon>Dikarya</taxon>
        <taxon>Ascomycota</taxon>
        <taxon>Saccharomycotina</taxon>
        <taxon>Saccharomycetes</taxon>
        <taxon>Ascoideaceae</taxon>
        <taxon>Ascoidea</taxon>
    </lineage>
</organism>
<name>A0A1D2VD48_9ASCO</name>